<dbReference type="GO" id="GO:0007018">
    <property type="term" value="P:microtubule-based movement"/>
    <property type="evidence" value="ECO:0007669"/>
    <property type="project" value="InterPro"/>
</dbReference>
<dbReference type="AlphaFoldDB" id="A0A803Y753"/>
<dbReference type="GO" id="GO:0030286">
    <property type="term" value="C:dynein complex"/>
    <property type="evidence" value="ECO:0007669"/>
    <property type="project" value="InterPro"/>
</dbReference>
<dbReference type="InterPro" id="IPR043160">
    <property type="entry name" value="Dynein_C_barrel"/>
</dbReference>
<dbReference type="InterPro" id="IPR026983">
    <property type="entry name" value="DHC"/>
</dbReference>
<dbReference type="GO" id="GO:0051959">
    <property type="term" value="F:dynein light intermediate chain binding"/>
    <property type="evidence" value="ECO:0007669"/>
    <property type="project" value="InterPro"/>
</dbReference>
<evidence type="ECO:0000313" key="3">
    <source>
        <dbReference type="Proteomes" id="UP000001645"/>
    </source>
</evidence>
<evidence type="ECO:0000313" key="2">
    <source>
        <dbReference type="Ensembl" id="ENSMGAP00000027600.1"/>
    </source>
</evidence>
<evidence type="ECO:0000259" key="1">
    <source>
        <dbReference type="Pfam" id="PF18199"/>
    </source>
</evidence>
<feature type="domain" description="Dynein heavy chain C-terminal" evidence="1">
    <location>
        <begin position="2"/>
        <end position="80"/>
    </location>
</feature>
<accession>A0A803Y753</accession>
<name>A0A803Y753_MELGA</name>
<dbReference type="Proteomes" id="UP000001645">
    <property type="component" value="Chromosome 2"/>
</dbReference>
<dbReference type="PANTHER" id="PTHR46961">
    <property type="entry name" value="DYNEIN HEAVY CHAIN 1, AXONEMAL-LIKE PROTEIN"/>
    <property type="match status" value="1"/>
</dbReference>
<dbReference type="PANTHER" id="PTHR46961:SF18">
    <property type="entry name" value="DYNEIN AXONEMAL HEAVY CHAIN 5"/>
    <property type="match status" value="1"/>
</dbReference>
<dbReference type="GO" id="GO:0045505">
    <property type="term" value="F:dynein intermediate chain binding"/>
    <property type="evidence" value="ECO:0007669"/>
    <property type="project" value="InterPro"/>
</dbReference>
<dbReference type="Gene3D" id="3.10.490.20">
    <property type="match status" value="1"/>
</dbReference>
<reference evidence="2 3" key="1">
    <citation type="journal article" date="2010" name="PLoS Biol.">
        <title>Multi-platform next-generation sequencing of the domestic turkey (Meleagris gallopavo): genome assembly and analysis.</title>
        <authorList>
            <person name="Dalloul R.A."/>
            <person name="Long J.A."/>
            <person name="Zimin A.V."/>
            <person name="Aslam L."/>
            <person name="Beal K."/>
            <person name="Blomberg L.A."/>
            <person name="Bouffard P."/>
            <person name="Burt D.W."/>
            <person name="Crasta O."/>
            <person name="Crooijmans R.P."/>
            <person name="Cooper K."/>
            <person name="Coulombe R.A."/>
            <person name="De S."/>
            <person name="Delany M.E."/>
            <person name="Dodgson J.B."/>
            <person name="Dong J.J."/>
            <person name="Evans C."/>
            <person name="Frederickson K.M."/>
            <person name="Flicek P."/>
            <person name="Florea L."/>
            <person name="Folkerts O."/>
            <person name="Groenen M.A."/>
            <person name="Harkins T.T."/>
            <person name="Herrero J."/>
            <person name="Hoffmann S."/>
            <person name="Megens H.J."/>
            <person name="Jiang A."/>
            <person name="de Jong P."/>
            <person name="Kaiser P."/>
            <person name="Kim H."/>
            <person name="Kim K.W."/>
            <person name="Kim S."/>
            <person name="Langenberger D."/>
            <person name="Lee M.K."/>
            <person name="Lee T."/>
            <person name="Mane S."/>
            <person name="Marcais G."/>
            <person name="Marz M."/>
            <person name="McElroy A.P."/>
            <person name="Modise T."/>
            <person name="Nefedov M."/>
            <person name="Notredame C."/>
            <person name="Paton I.R."/>
            <person name="Payne W.S."/>
            <person name="Pertea G."/>
            <person name="Prickett D."/>
            <person name="Puiu D."/>
            <person name="Qioa D."/>
            <person name="Raineri E."/>
            <person name="Ruffier M."/>
            <person name="Salzberg S.L."/>
            <person name="Schatz M.C."/>
            <person name="Scheuring C."/>
            <person name="Schmidt C.J."/>
            <person name="Schroeder S."/>
            <person name="Searle S.M."/>
            <person name="Smith E.J."/>
            <person name="Smith J."/>
            <person name="Sonstegard T.S."/>
            <person name="Stadler P.F."/>
            <person name="Tafer H."/>
            <person name="Tu Z.J."/>
            <person name="Van Tassell C.P."/>
            <person name="Vilella A.J."/>
            <person name="Williams K.P."/>
            <person name="Yorke J.A."/>
            <person name="Zhang L."/>
            <person name="Zhang H.B."/>
            <person name="Zhang X."/>
            <person name="Zhang Y."/>
            <person name="Reed K.M."/>
        </authorList>
    </citation>
    <scope>NUCLEOTIDE SEQUENCE [LARGE SCALE GENOMIC DNA]</scope>
</reference>
<sequence length="83" mass="9594">VCWDRRNSKLIESTPKMLFVQLPVVHIFAVNTTGPKDPKLYVCPVYKKPSRTDLNYITVIYLRTVVPPDHWILRGVALLCDIK</sequence>
<dbReference type="Pfam" id="PF18199">
    <property type="entry name" value="Dynein_C"/>
    <property type="match status" value="1"/>
</dbReference>
<proteinExistence type="predicted"/>
<dbReference type="InterPro" id="IPR041228">
    <property type="entry name" value="Dynein_C"/>
</dbReference>
<reference evidence="2" key="2">
    <citation type="submission" date="2025-08" db="UniProtKB">
        <authorList>
            <consortium name="Ensembl"/>
        </authorList>
    </citation>
    <scope>IDENTIFICATION</scope>
</reference>
<dbReference type="Ensembl" id="ENSMGAT00000032786.1">
    <property type="protein sequence ID" value="ENSMGAP00000027600.1"/>
    <property type="gene ID" value="ENSMGAG00000021198.1"/>
</dbReference>
<protein>
    <recommendedName>
        <fullName evidence="1">Dynein heavy chain C-terminal domain-containing protein</fullName>
    </recommendedName>
</protein>
<keyword evidence="3" id="KW-1185">Reference proteome</keyword>
<reference evidence="2" key="3">
    <citation type="submission" date="2025-09" db="UniProtKB">
        <authorList>
            <consortium name="Ensembl"/>
        </authorList>
    </citation>
    <scope>IDENTIFICATION</scope>
</reference>
<dbReference type="GeneTree" id="ENSGT00940000158992"/>
<dbReference type="InParanoid" id="A0A803Y753"/>
<organism evidence="2 3">
    <name type="scientific">Meleagris gallopavo</name>
    <name type="common">Wild turkey</name>
    <dbReference type="NCBI Taxonomy" id="9103"/>
    <lineage>
        <taxon>Eukaryota</taxon>
        <taxon>Metazoa</taxon>
        <taxon>Chordata</taxon>
        <taxon>Craniata</taxon>
        <taxon>Vertebrata</taxon>
        <taxon>Euteleostomi</taxon>
        <taxon>Archelosauria</taxon>
        <taxon>Archosauria</taxon>
        <taxon>Dinosauria</taxon>
        <taxon>Saurischia</taxon>
        <taxon>Theropoda</taxon>
        <taxon>Coelurosauria</taxon>
        <taxon>Aves</taxon>
        <taxon>Neognathae</taxon>
        <taxon>Galloanserae</taxon>
        <taxon>Galliformes</taxon>
        <taxon>Phasianidae</taxon>
        <taxon>Meleagridinae</taxon>
        <taxon>Meleagris</taxon>
    </lineage>
</organism>